<feature type="domain" description="Periplasmic binding protein" evidence="5">
    <location>
        <begin position="59"/>
        <end position="321"/>
    </location>
</feature>
<dbReference type="Pfam" id="PF13407">
    <property type="entry name" value="Peripla_BP_4"/>
    <property type="match status" value="1"/>
</dbReference>
<evidence type="ECO:0000256" key="1">
    <source>
        <dbReference type="ARBA" id="ARBA00004196"/>
    </source>
</evidence>
<dbReference type="GO" id="GO:0030313">
    <property type="term" value="C:cell envelope"/>
    <property type="evidence" value="ECO:0007669"/>
    <property type="project" value="UniProtKB-SubCell"/>
</dbReference>
<evidence type="ECO:0000259" key="5">
    <source>
        <dbReference type="Pfam" id="PF13407"/>
    </source>
</evidence>
<dbReference type="EMBL" id="JACHZG010000001">
    <property type="protein sequence ID" value="MBB3326498.1"/>
    <property type="molecule type" value="Genomic_DNA"/>
</dbReference>
<dbReference type="AlphaFoldDB" id="A0A7W5P6J2"/>
<comment type="caution">
    <text evidence="6">The sequence shown here is derived from an EMBL/GenBank/DDBJ whole genome shotgun (WGS) entry which is preliminary data.</text>
</comment>
<dbReference type="PANTHER" id="PTHR46847">
    <property type="entry name" value="D-ALLOSE-BINDING PERIPLASMIC PROTEIN-RELATED"/>
    <property type="match status" value="1"/>
</dbReference>
<dbReference type="RefSeq" id="WP_183337435.1">
    <property type="nucleotide sequence ID" value="NZ_JACHZG010000001.1"/>
</dbReference>
<dbReference type="SUPFAM" id="SSF53822">
    <property type="entry name" value="Periplasmic binding protein-like I"/>
    <property type="match status" value="1"/>
</dbReference>
<comment type="subcellular location">
    <subcellularLocation>
        <location evidence="1">Cell envelope</location>
    </subcellularLocation>
</comment>
<evidence type="ECO:0000256" key="3">
    <source>
        <dbReference type="ARBA" id="ARBA00022729"/>
    </source>
</evidence>
<gene>
    <name evidence="6" type="ORF">FHX39_001442</name>
</gene>
<evidence type="ECO:0000256" key="4">
    <source>
        <dbReference type="SAM" id="SignalP"/>
    </source>
</evidence>
<evidence type="ECO:0000313" key="6">
    <source>
        <dbReference type="EMBL" id="MBB3326498.1"/>
    </source>
</evidence>
<dbReference type="InterPro" id="IPR025997">
    <property type="entry name" value="SBP_2_dom"/>
</dbReference>
<name>A0A7W5P6J2_9ACTN</name>
<sequence>MRTTLKSRTLRSRAVRAAAVASGGALMVAMSACGQIYPSSTPAQGPAGGVQPDVSKVVIGFAQQQLQAPYFAAMQVQSEDIAKQKGFKLLFQAANKDPAIQLNQMQAMMAQGANVLVVNATSVKGQKEMMTQVASKIPVIYIDTGVPGTGTTSVSSDNLTIGRESGKLTAKRFLGLGKKSIKMVILTGPATDEFVGPNRRQGFLDGLKEGGLAYEIKGEQSGDYAQDKGQVAAENMLAANPDTDLVLGLNDSMALGGYNVVNGQEKYKNVYVAASADGQKEALALIKSGGCDGRYISTGLNSPSLAAEQALGIAVDIATGAKKPSDFPAESFTKAVGIGCDNIDEYYDPKSIF</sequence>
<accession>A0A7W5P6J2</accession>
<evidence type="ECO:0000313" key="7">
    <source>
        <dbReference type="Proteomes" id="UP000565572"/>
    </source>
</evidence>
<reference evidence="6 7" key="1">
    <citation type="submission" date="2020-08" db="EMBL/GenBank/DDBJ databases">
        <title>Sequencing the genomes of 1000 actinobacteria strains.</title>
        <authorList>
            <person name="Klenk H.-P."/>
        </authorList>
    </citation>
    <scope>NUCLEOTIDE SEQUENCE [LARGE SCALE GENOMIC DNA]</scope>
    <source>
        <strain evidence="6 7">DSM 11053</strain>
    </source>
</reference>
<keyword evidence="7" id="KW-1185">Reference proteome</keyword>
<dbReference type="PROSITE" id="PS51257">
    <property type="entry name" value="PROKAR_LIPOPROTEIN"/>
    <property type="match status" value="1"/>
</dbReference>
<dbReference type="Proteomes" id="UP000565572">
    <property type="component" value="Unassembled WGS sequence"/>
</dbReference>
<proteinExistence type="inferred from homology"/>
<dbReference type="InterPro" id="IPR028082">
    <property type="entry name" value="Peripla_BP_I"/>
</dbReference>
<feature type="signal peptide" evidence="4">
    <location>
        <begin position="1"/>
        <end position="34"/>
    </location>
</feature>
<comment type="similarity">
    <text evidence="2">Belongs to the bacterial solute-binding protein 2 family.</text>
</comment>
<dbReference type="Gene3D" id="3.40.50.2300">
    <property type="match status" value="2"/>
</dbReference>
<evidence type="ECO:0000256" key="2">
    <source>
        <dbReference type="ARBA" id="ARBA00007639"/>
    </source>
</evidence>
<organism evidence="6 7">
    <name type="scientific">Microlunatus antarcticus</name>
    <dbReference type="NCBI Taxonomy" id="53388"/>
    <lineage>
        <taxon>Bacteria</taxon>
        <taxon>Bacillati</taxon>
        <taxon>Actinomycetota</taxon>
        <taxon>Actinomycetes</taxon>
        <taxon>Propionibacteriales</taxon>
        <taxon>Propionibacteriaceae</taxon>
        <taxon>Microlunatus</taxon>
    </lineage>
</organism>
<feature type="chain" id="PRO_5031093528" evidence="4">
    <location>
        <begin position="35"/>
        <end position="353"/>
    </location>
</feature>
<dbReference type="PANTHER" id="PTHR46847:SF1">
    <property type="entry name" value="D-ALLOSE-BINDING PERIPLASMIC PROTEIN-RELATED"/>
    <property type="match status" value="1"/>
</dbReference>
<protein>
    <submittedName>
        <fullName evidence="6">Ribose transport system substrate-binding protein</fullName>
    </submittedName>
</protein>
<keyword evidence="3 4" id="KW-0732">Signal</keyword>
<dbReference type="GO" id="GO:0030246">
    <property type="term" value="F:carbohydrate binding"/>
    <property type="evidence" value="ECO:0007669"/>
    <property type="project" value="UniProtKB-ARBA"/>
</dbReference>